<reference evidence="2 4" key="2">
    <citation type="journal article" date="2013" name="Nature">
        <title>Insights into bilaterian evolution from three spiralian genomes.</title>
        <authorList>
            <person name="Simakov O."/>
            <person name="Marletaz F."/>
            <person name="Cho S.J."/>
            <person name="Edsinger-Gonzales E."/>
            <person name="Havlak P."/>
            <person name="Hellsten U."/>
            <person name="Kuo D.H."/>
            <person name="Larsson T."/>
            <person name="Lv J."/>
            <person name="Arendt D."/>
            <person name="Savage R."/>
            <person name="Osoegawa K."/>
            <person name="de Jong P."/>
            <person name="Grimwood J."/>
            <person name="Chapman J.A."/>
            <person name="Shapiro H."/>
            <person name="Aerts A."/>
            <person name="Otillar R.P."/>
            <person name="Terry A.Y."/>
            <person name="Boore J.L."/>
            <person name="Grigoriev I.V."/>
            <person name="Lindberg D.R."/>
            <person name="Seaver E.C."/>
            <person name="Weisblat D.A."/>
            <person name="Putnam N.H."/>
            <person name="Rokhsar D.S."/>
        </authorList>
    </citation>
    <scope>NUCLEOTIDE SEQUENCE</scope>
</reference>
<dbReference type="CTD" id="20204259"/>
<dbReference type="eggNOG" id="KOG0751">
    <property type="taxonomic scope" value="Eukaryota"/>
</dbReference>
<dbReference type="EMBL" id="AMQM01004383">
    <property type="status" value="NOT_ANNOTATED_CDS"/>
    <property type="molecule type" value="Genomic_DNA"/>
</dbReference>
<accession>T1F610</accession>
<evidence type="ECO:0000256" key="1">
    <source>
        <dbReference type="SAM" id="MobiDB-lite"/>
    </source>
</evidence>
<proteinExistence type="predicted"/>
<dbReference type="EMBL" id="KB096502">
    <property type="protein sequence ID" value="ESO04472.1"/>
    <property type="molecule type" value="Genomic_DNA"/>
</dbReference>
<feature type="region of interest" description="Disordered" evidence="1">
    <location>
        <begin position="61"/>
        <end position="81"/>
    </location>
</feature>
<dbReference type="OMA" id="MITDCFR"/>
<gene>
    <name evidence="3" type="primary">20204259</name>
    <name evidence="2" type="ORF">HELRODRAFT_172859</name>
</gene>
<dbReference type="EnsemblMetazoa" id="HelroT172859">
    <property type="protein sequence ID" value="HelroP172859"/>
    <property type="gene ID" value="HelroG172859"/>
</dbReference>
<dbReference type="KEGG" id="hro:HELRODRAFT_172859"/>
<dbReference type="GeneID" id="20204259"/>
<organism evidence="3 4">
    <name type="scientific">Helobdella robusta</name>
    <name type="common">Californian leech</name>
    <dbReference type="NCBI Taxonomy" id="6412"/>
    <lineage>
        <taxon>Eukaryota</taxon>
        <taxon>Metazoa</taxon>
        <taxon>Spiralia</taxon>
        <taxon>Lophotrochozoa</taxon>
        <taxon>Annelida</taxon>
        <taxon>Clitellata</taxon>
        <taxon>Hirudinea</taxon>
        <taxon>Rhynchobdellida</taxon>
        <taxon>Glossiphoniidae</taxon>
        <taxon>Helobdella</taxon>
    </lineage>
</organism>
<dbReference type="AlphaFoldDB" id="T1F610"/>
<dbReference type="InParanoid" id="T1F610"/>
<name>T1F610_HELRO</name>
<dbReference type="Proteomes" id="UP000015101">
    <property type="component" value="Unassembled WGS sequence"/>
</dbReference>
<dbReference type="STRING" id="6412.T1F610"/>
<protein>
    <submittedName>
        <fullName evidence="2 3">Uncharacterized protein</fullName>
    </submittedName>
</protein>
<dbReference type="RefSeq" id="XP_009017741.1">
    <property type="nucleotide sequence ID" value="XM_009019493.1"/>
</dbReference>
<evidence type="ECO:0000313" key="4">
    <source>
        <dbReference type="Proteomes" id="UP000015101"/>
    </source>
</evidence>
<dbReference type="HOGENOM" id="CLU_2136156_0_0_1"/>
<keyword evidence="4" id="KW-1185">Reference proteome</keyword>
<evidence type="ECO:0000313" key="2">
    <source>
        <dbReference type="EMBL" id="ESO04472.1"/>
    </source>
</evidence>
<sequence length="113" mass="12655">MLENIKYNTKHKLNCNSFDTQAGLSLISTRVFRSSPQFGVTLATYELLQRLLKFDFGGRQLAGSSPSGHSRPKHHLAPKNPDHIGGYRLALAAFDGMETKFGLCFPKFKKVQQ</sequence>
<dbReference type="OrthoDB" id="2161at2759"/>
<reference evidence="4" key="1">
    <citation type="submission" date="2012-12" db="EMBL/GenBank/DDBJ databases">
        <authorList>
            <person name="Hellsten U."/>
            <person name="Grimwood J."/>
            <person name="Chapman J.A."/>
            <person name="Shapiro H."/>
            <person name="Aerts A."/>
            <person name="Otillar R.P."/>
            <person name="Terry A.Y."/>
            <person name="Boore J.L."/>
            <person name="Simakov O."/>
            <person name="Marletaz F."/>
            <person name="Cho S.-J."/>
            <person name="Edsinger-Gonzales E."/>
            <person name="Havlak P."/>
            <person name="Kuo D.-H."/>
            <person name="Larsson T."/>
            <person name="Lv J."/>
            <person name="Arendt D."/>
            <person name="Savage R."/>
            <person name="Osoegawa K."/>
            <person name="de Jong P."/>
            <person name="Lindberg D.R."/>
            <person name="Seaver E.C."/>
            <person name="Weisblat D.A."/>
            <person name="Putnam N.H."/>
            <person name="Grigoriev I.V."/>
            <person name="Rokhsar D.S."/>
        </authorList>
    </citation>
    <scope>NUCLEOTIDE SEQUENCE</scope>
</reference>
<evidence type="ECO:0000313" key="3">
    <source>
        <dbReference type="EnsemblMetazoa" id="HelroP172859"/>
    </source>
</evidence>
<reference evidence="3" key="3">
    <citation type="submission" date="2015-06" db="UniProtKB">
        <authorList>
            <consortium name="EnsemblMetazoa"/>
        </authorList>
    </citation>
    <scope>IDENTIFICATION</scope>
</reference>